<dbReference type="OrthoDB" id="8062037at2759"/>
<keyword evidence="3" id="KW-0472">Membrane</keyword>
<evidence type="ECO:0000256" key="3">
    <source>
        <dbReference type="SAM" id="Phobius"/>
    </source>
</evidence>
<feature type="transmembrane region" description="Helical" evidence="3">
    <location>
        <begin position="317"/>
        <end position="335"/>
    </location>
</feature>
<dbReference type="InterPro" id="IPR013083">
    <property type="entry name" value="Znf_RING/FYVE/PHD"/>
</dbReference>
<dbReference type="GO" id="GO:0008270">
    <property type="term" value="F:zinc ion binding"/>
    <property type="evidence" value="ECO:0007669"/>
    <property type="project" value="UniProtKB-KW"/>
</dbReference>
<reference evidence="5 6" key="1">
    <citation type="submission" date="2016-09" db="EMBL/GenBank/DDBJ databases">
        <title>The draft genome of Dichanthelium oligosanthes: A C3 panicoid grass species.</title>
        <authorList>
            <person name="Studer A.J."/>
            <person name="Schnable J.C."/>
            <person name="Brutnell T.P."/>
        </authorList>
    </citation>
    <scope>NUCLEOTIDE SEQUENCE [LARGE SCALE GENOMIC DNA]</scope>
    <source>
        <strain evidence="6">cv. Kellogg 1175</strain>
        <tissue evidence="5">Leaf</tissue>
    </source>
</reference>
<protein>
    <recommendedName>
        <fullName evidence="4">RING-type domain-containing protein</fullName>
    </recommendedName>
</protein>
<evidence type="ECO:0000313" key="6">
    <source>
        <dbReference type="Proteomes" id="UP000095767"/>
    </source>
</evidence>
<keyword evidence="6" id="KW-1185">Reference proteome</keyword>
<keyword evidence="1" id="KW-0862">Zinc</keyword>
<organism evidence="5 6">
    <name type="scientific">Dichanthelium oligosanthes</name>
    <dbReference type="NCBI Taxonomy" id="888268"/>
    <lineage>
        <taxon>Eukaryota</taxon>
        <taxon>Viridiplantae</taxon>
        <taxon>Streptophyta</taxon>
        <taxon>Embryophyta</taxon>
        <taxon>Tracheophyta</taxon>
        <taxon>Spermatophyta</taxon>
        <taxon>Magnoliopsida</taxon>
        <taxon>Liliopsida</taxon>
        <taxon>Poales</taxon>
        <taxon>Poaceae</taxon>
        <taxon>PACMAD clade</taxon>
        <taxon>Panicoideae</taxon>
        <taxon>Panicodae</taxon>
        <taxon>Paniceae</taxon>
        <taxon>Dichantheliinae</taxon>
        <taxon>Dichanthelium</taxon>
    </lineage>
</organism>
<dbReference type="Pfam" id="PF13639">
    <property type="entry name" value="zf-RING_2"/>
    <property type="match status" value="1"/>
</dbReference>
<dbReference type="InterPro" id="IPR044274">
    <property type="entry name" value="RFI2"/>
</dbReference>
<comment type="caution">
    <text evidence="5">The sequence shown here is derived from an EMBL/GenBank/DDBJ whole genome shotgun (WGS) entry which is preliminary data.</text>
</comment>
<sequence>MNLADTPPTLPEKAAVCTVCLDEVVESAGARSVALLKCGHKFHLECIGSAFNAKGIMQCPNCRNIENGNWLTANRLEASTDSDSGFGNGVTRGPYQVVSELIWQAFDELAALDSSELAALNSVFENREREPLSSGVEGDPTADLSNNVGTGTGTEPRNSGMEQRSLGILPMVDLANHTTTPFGFEAPRLHWIAFNVKGIMQCPNCRSIEESNWLIANRLRASTDSSYSGFGDPTADKSNVQVFDGTEPIRNSEIEQRYLGSIPLVDIISTTPFVIEVPGYDGSNQWRSTQYVLSLPKTLLSVYFCYIFYFSSVFVDRLTLVMFLRFVLFFCTWLCC</sequence>
<feature type="compositionally biased region" description="Polar residues" evidence="2">
    <location>
        <begin position="143"/>
        <end position="161"/>
    </location>
</feature>
<dbReference type="PANTHER" id="PTHR46798:SF19">
    <property type="entry name" value="OS09G0511500 PROTEIN"/>
    <property type="match status" value="1"/>
</dbReference>
<dbReference type="SUPFAM" id="SSF57850">
    <property type="entry name" value="RING/U-box"/>
    <property type="match status" value="1"/>
</dbReference>
<dbReference type="STRING" id="888268.A0A1E5V309"/>
<dbReference type="GO" id="GO:0004842">
    <property type="term" value="F:ubiquitin-protein transferase activity"/>
    <property type="evidence" value="ECO:0007669"/>
    <property type="project" value="InterPro"/>
</dbReference>
<evidence type="ECO:0000256" key="2">
    <source>
        <dbReference type="SAM" id="MobiDB-lite"/>
    </source>
</evidence>
<evidence type="ECO:0000259" key="4">
    <source>
        <dbReference type="PROSITE" id="PS50089"/>
    </source>
</evidence>
<gene>
    <name evidence="5" type="ORF">BAE44_0019597</name>
</gene>
<keyword evidence="3" id="KW-1133">Transmembrane helix</keyword>
<dbReference type="Gene3D" id="3.30.40.10">
    <property type="entry name" value="Zinc/RING finger domain, C3HC4 (zinc finger)"/>
    <property type="match status" value="1"/>
</dbReference>
<proteinExistence type="predicted"/>
<evidence type="ECO:0000256" key="1">
    <source>
        <dbReference type="PROSITE-ProRule" id="PRU00175"/>
    </source>
</evidence>
<name>A0A1E5V309_9POAL</name>
<keyword evidence="1" id="KW-0479">Metal-binding</keyword>
<feature type="region of interest" description="Disordered" evidence="2">
    <location>
        <begin position="129"/>
        <end position="161"/>
    </location>
</feature>
<dbReference type="PROSITE" id="PS50089">
    <property type="entry name" value="ZF_RING_2"/>
    <property type="match status" value="1"/>
</dbReference>
<dbReference type="AlphaFoldDB" id="A0A1E5V309"/>
<dbReference type="PANTHER" id="PTHR46798">
    <property type="entry name" value="OS09G0511500 PROTEIN"/>
    <property type="match status" value="1"/>
</dbReference>
<keyword evidence="1" id="KW-0863">Zinc-finger</keyword>
<dbReference type="InterPro" id="IPR001841">
    <property type="entry name" value="Znf_RING"/>
</dbReference>
<dbReference type="SMART" id="SM00184">
    <property type="entry name" value="RING"/>
    <property type="match status" value="1"/>
</dbReference>
<dbReference type="EMBL" id="LWDX02053831">
    <property type="protein sequence ID" value="OEL19385.1"/>
    <property type="molecule type" value="Genomic_DNA"/>
</dbReference>
<evidence type="ECO:0000313" key="5">
    <source>
        <dbReference type="EMBL" id="OEL19385.1"/>
    </source>
</evidence>
<feature type="domain" description="RING-type" evidence="4">
    <location>
        <begin position="17"/>
        <end position="63"/>
    </location>
</feature>
<dbReference type="Proteomes" id="UP000095767">
    <property type="component" value="Unassembled WGS sequence"/>
</dbReference>
<accession>A0A1E5V309</accession>
<keyword evidence="3" id="KW-0812">Transmembrane</keyword>